<dbReference type="EMBL" id="MLBF01000001">
    <property type="protein sequence ID" value="OLN34044.1"/>
    <property type="molecule type" value="Genomic_DNA"/>
</dbReference>
<evidence type="ECO:0000256" key="9">
    <source>
        <dbReference type="ARBA" id="ARBA00022723"/>
    </source>
</evidence>
<evidence type="ECO:0000313" key="19">
    <source>
        <dbReference type="EMBL" id="OLN34044.1"/>
    </source>
</evidence>
<comment type="cofactor">
    <cofactor evidence="16 17">
        <name>[4Fe-4S] cluster</name>
        <dbReference type="ChEBI" id="CHEBI:49883"/>
    </cofactor>
    <text evidence="16 17">Binds 1 [4Fe-4S] cluster. The cluster is coordinated with 3 cysteines and an exchangeable S-adenosyl-L-methionine.</text>
</comment>
<dbReference type="SFLD" id="SFLDG01278">
    <property type="entry name" value="biotin_synthase_like"/>
    <property type="match status" value="1"/>
</dbReference>
<feature type="domain" description="Radical SAM core" evidence="18">
    <location>
        <begin position="53"/>
        <end position="282"/>
    </location>
</feature>
<dbReference type="STRING" id="1888891.DSOL_0222"/>
<dbReference type="InterPro" id="IPR007197">
    <property type="entry name" value="rSAM"/>
</dbReference>
<dbReference type="InterPro" id="IPR002684">
    <property type="entry name" value="Biotin_synth/BioAB"/>
</dbReference>
<dbReference type="Pfam" id="PF06968">
    <property type="entry name" value="BATS"/>
    <property type="match status" value="1"/>
</dbReference>
<feature type="binding site" evidence="16 17">
    <location>
        <position position="75"/>
    </location>
    <ligand>
        <name>[4Fe-4S] cluster</name>
        <dbReference type="ChEBI" id="CHEBI:49883"/>
        <note>4Fe-4S-S-AdoMet</note>
    </ligand>
</feature>
<dbReference type="GO" id="GO:0051537">
    <property type="term" value="F:2 iron, 2 sulfur cluster binding"/>
    <property type="evidence" value="ECO:0007669"/>
    <property type="project" value="UniProtKB-KW"/>
</dbReference>
<dbReference type="FunFam" id="3.20.20.70:FF:000026">
    <property type="entry name" value="Biotin synthase"/>
    <property type="match status" value="1"/>
</dbReference>
<dbReference type="SMART" id="SM00876">
    <property type="entry name" value="BATS"/>
    <property type="match status" value="1"/>
</dbReference>
<evidence type="ECO:0000256" key="12">
    <source>
        <dbReference type="ARBA" id="ARBA00023014"/>
    </source>
</evidence>
<accession>A0A1Q8R371</accession>
<dbReference type="GO" id="GO:0051539">
    <property type="term" value="F:4 iron, 4 sulfur cluster binding"/>
    <property type="evidence" value="ECO:0007669"/>
    <property type="project" value="UniProtKB-KW"/>
</dbReference>
<dbReference type="Pfam" id="PF04055">
    <property type="entry name" value="Radical_SAM"/>
    <property type="match status" value="1"/>
</dbReference>
<evidence type="ECO:0000256" key="15">
    <source>
        <dbReference type="ARBA" id="ARBA00070199"/>
    </source>
</evidence>
<comment type="similarity">
    <text evidence="2 16">Belongs to the radical SAM superfamily. Biotin synthase family.</text>
</comment>
<keyword evidence="8 16" id="KW-0001">2Fe-2S</keyword>
<dbReference type="PANTHER" id="PTHR22976:SF2">
    <property type="entry name" value="BIOTIN SYNTHASE, MITOCHONDRIAL"/>
    <property type="match status" value="1"/>
</dbReference>
<evidence type="ECO:0000256" key="6">
    <source>
        <dbReference type="ARBA" id="ARBA00022679"/>
    </source>
</evidence>
<evidence type="ECO:0000256" key="17">
    <source>
        <dbReference type="PIRSR" id="PIRSR001619-1"/>
    </source>
</evidence>
<keyword evidence="20" id="KW-1185">Reference proteome</keyword>
<proteinExistence type="inferred from homology"/>
<feature type="binding site" evidence="16 17">
    <location>
        <position position="147"/>
    </location>
    <ligand>
        <name>[2Fe-2S] cluster</name>
        <dbReference type="ChEBI" id="CHEBI:190135"/>
    </ligand>
</feature>
<feature type="binding site" evidence="16 17">
    <location>
        <position position="115"/>
    </location>
    <ligand>
        <name>[2Fe-2S] cluster</name>
        <dbReference type="ChEBI" id="CHEBI:190135"/>
    </ligand>
</feature>
<evidence type="ECO:0000259" key="18">
    <source>
        <dbReference type="PROSITE" id="PS51918"/>
    </source>
</evidence>
<dbReference type="HAMAP" id="MF_01694">
    <property type="entry name" value="BioB"/>
    <property type="match status" value="1"/>
</dbReference>
<evidence type="ECO:0000256" key="11">
    <source>
        <dbReference type="ARBA" id="ARBA00023004"/>
    </source>
</evidence>
<feature type="binding site" evidence="16 17">
    <location>
        <position position="78"/>
    </location>
    <ligand>
        <name>[4Fe-4S] cluster</name>
        <dbReference type="ChEBI" id="CHEBI:49883"/>
        <note>4Fe-4S-S-AdoMet</note>
    </ligand>
</feature>
<feature type="binding site" evidence="16 17">
    <location>
        <position position="71"/>
    </location>
    <ligand>
        <name>[4Fe-4S] cluster</name>
        <dbReference type="ChEBI" id="CHEBI:49883"/>
        <note>4Fe-4S-S-AdoMet</note>
    </ligand>
</feature>
<keyword evidence="5 16" id="KW-0004">4Fe-4S</keyword>
<comment type="subunit">
    <text evidence="3 16">Homodimer.</text>
</comment>
<dbReference type="GO" id="GO:0004076">
    <property type="term" value="F:biotin synthase activity"/>
    <property type="evidence" value="ECO:0007669"/>
    <property type="project" value="UniProtKB-UniRule"/>
</dbReference>
<dbReference type="PROSITE" id="PS51918">
    <property type="entry name" value="RADICAL_SAM"/>
    <property type="match status" value="1"/>
</dbReference>
<dbReference type="InterPro" id="IPR058240">
    <property type="entry name" value="rSAM_sf"/>
</dbReference>
<dbReference type="SMART" id="SM00729">
    <property type="entry name" value="Elp3"/>
    <property type="match status" value="1"/>
</dbReference>
<evidence type="ECO:0000313" key="20">
    <source>
        <dbReference type="Proteomes" id="UP000186102"/>
    </source>
</evidence>
<dbReference type="Proteomes" id="UP000186102">
    <property type="component" value="Unassembled WGS sequence"/>
</dbReference>
<evidence type="ECO:0000256" key="7">
    <source>
        <dbReference type="ARBA" id="ARBA00022691"/>
    </source>
</evidence>
<evidence type="ECO:0000256" key="16">
    <source>
        <dbReference type="HAMAP-Rule" id="MF_01694"/>
    </source>
</evidence>
<dbReference type="PANTHER" id="PTHR22976">
    <property type="entry name" value="BIOTIN SYNTHASE"/>
    <property type="match status" value="1"/>
</dbReference>
<dbReference type="Gene3D" id="3.20.20.70">
    <property type="entry name" value="Aldolase class I"/>
    <property type="match status" value="1"/>
</dbReference>
<dbReference type="UniPathway" id="UPA00078">
    <property type="reaction ID" value="UER00162"/>
</dbReference>
<dbReference type="NCBIfam" id="TIGR00433">
    <property type="entry name" value="bioB"/>
    <property type="match status" value="1"/>
</dbReference>
<evidence type="ECO:0000256" key="4">
    <source>
        <dbReference type="ARBA" id="ARBA00012236"/>
    </source>
</evidence>
<evidence type="ECO:0000256" key="1">
    <source>
        <dbReference type="ARBA" id="ARBA00004942"/>
    </source>
</evidence>
<dbReference type="InterPro" id="IPR006638">
    <property type="entry name" value="Elp3/MiaA/NifB-like_rSAM"/>
</dbReference>
<keyword evidence="6 16" id="KW-0808">Transferase</keyword>
<dbReference type="CDD" id="cd01335">
    <property type="entry name" value="Radical_SAM"/>
    <property type="match status" value="1"/>
</dbReference>
<dbReference type="GO" id="GO:0005506">
    <property type="term" value="F:iron ion binding"/>
    <property type="evidence" value="ECO:0007669"/>
    <property type="project" value="UniProtKB-UniRule"/>
</dbReference>
<dbReference type="InterPro" id="IPR024177">
    <property type="entry name" value="Biotin_synthase"/>
</dbReference>
<evidence type="ECO:0000256" key="10">
    <source>
        <dbReference type="ARBA" id="ARBA00022756"/>
    </source>
</evidence>
<comment type="caution">
    <text evidence="19">The sequence shown here is derived from an EMBL/GenBank/DDBJ whole genome shotgun (WGS) entry which is preliminary data.</text>
</comment>
<sequence length="328" mass="36190">MTAMCKVDVINRLEEKVLAGQDITQEEARTLGELAGPELYQLFAAASRIRDLRAGKKVDLCSIINAKSGQCSENCKFCAQSAHHQTEVDVYDLLNEESILERALQMEAEGAGRFSLVTSGRGISEGDFLKSLAIYRRLARETNLKLCASLGIITEDMARSLREAGVTMYHHNLETSESYFPHICTTHNYQDRINTIKACQAADMEVCSGGIISLGETMGQRLEMAFTLRELKVQSVPINILNPIVGTALENQRVLPPLEILQTIAIFRFILPEARLRFAGGRENALRNLQAMGYLAGINATLVGSYLTTSGRTVAEDIQMILDMGLEV</sequence>
<keyword evidence="10 16" id="KW-0093">Biotin biosynthesis</keyword>
<dbReference type="GO" id="GO:0009102">
    <property type="term" value="P:biotin biosynthetic process"/>
    <property type="evidence" value="ECO:0007669"/>
    <property type="project" value="UniProtKB-UniRule"/>
</dbReference>
<dbReference type="EC" id="2.8.1.6" evidence="4 16"/>
<keyword evidence="9 16" id="KW-0479">Metal-binding</keyword>
<evidence type="ECO:0000256" key="14">
    <source>
        <dbReference type="ARBA" id="ARBA00057568"/>
    </source>
</evidence>
<evidence type="ECO:0000256" key="5">
    <source>
        <dbReference type="ARBA" id="ARBA00022485"/>
    </source>
</evidence>
<comment type="pathway">
    <text evidence="1 16">Cofactor biosynthesis; biotin biosynthesis; biotin from 7,8-diaminononanoate: step 2/2.</text>
</comment>
<comment type="cofactor">
    <cofactor evidence="17">
        <name>[2Fe-2S] cluster</name>
        <dbReference type="ChEBI" id="CHEBI:190135"/>
    </cofactor>
    <text evidence="17">Binds 1 [2Fe-2S] cluster. The cluster is coordinated with 3 cysteines and 1 arginine.</text>
</comment>
<reference evidence="19 20" key="1">
    <citation type="submission" date="2016-09" db="EMBL/GenBank/DDBJ databases">
        <title>Complete genome of Desulfosporosinus sp. OL.</title>
        <authorList>
            <person name="Mardanov A."/>
            <person name="Beletsky A."/>
            <person name="Panova A."/>
            <person name="Karnachuk O."/>
            <person name="Ravin N."/>
        </authorList>
    </citation>
    <scope>NUCLEOTIDE SEQUENCE [LARGE SCALE GENOMIC DNA]</scope>
    <source>
        <strain evidence="19 20">OL</strain>
    </source>
</reference>
<comment type="cofactor">
    <cofactor evidence="16">
        <name>[2Fe-2S] cluster</name>
        <dbReference type="ChEBI" id="CHEBI:190135"/>
    </cofactor>
    <text evidence="16">Binds 1 [2Fe-2S] cluster. The cluster is coordinated with 3 cysteines and 1 arginine.</text>
</comment>
<dbReference type="SFLD" id="SFLDS00029">
    <property type="entry name" value="Radical_SAM"/>
    <property type="match status" value="1"/>
</dbReference>
<dbReference type="SUPFAM" id="SSF102114">
    <property type="entry name" value="Radical SAM enzymes"/>
    <property type="match status" value="1"/>
</dbReference>
<keyword evidence="11 16" id="KW-0408">Iron</keyword>
<dbReference type="PIRSF" id="PIRSF001619">
    <property type="entry name" value="Biotin_synth"/>
    <property type="match status" value="1"/>
</dbReference>
<dbReference type="InterPro" id="IPR013785">
    <property type="entry name" value="Aldolase_TIM"/>
</dbReference>
<comment type="function">
    <text evidence="14 16">Catalyzes the conversion of dethiobiotin (DTB) to biotin by the insertion of a sulfur atom into dethiobiotin via a radical-based mechanism.</text>
</comment>
<comment type="catalytic activity">
    <reaction evidence="13 16">
        <text>(4R,5S)-dethiobiotin + (sulfur carrier)-SH + 2 reduced [2Fe-2S]-[ferredoxin] + 2 S-adenosyl-L-methionine = (sulfur carrier)-H + biotin + 2 5'-deoxyadenosine + 2 L-methionine + 2 oxidized [2Fe-2S]-[ferredoxin]</text>
        <dbReference type="Rhea" id="RHEA:22060"/>
        <dbReference type="Rhea" id="RHEA-COMP:10000"/>
        <dbReference type="Rhea" id="RHEA-COMP:10001"/>
        <dbReference type="Rhea" id="RHEA-COMP:14737"/>
        <dbReference type="Rhea" id="RHEA-COMP:14739"/>
        <dbReference type="ChEBI" id="CHEBI:17319"/>
        <dbReference type="ChEBI" id="CHEBI:29917"/>
        <dbReference type="ChEBI" id="CHEBI:33737"/>
        <dbReference type="ChEBI" id="CHEBI:33738"/>
        <dbReference type="ChEBI" id="CHEBI:57586"/>
        <dbReference type="ChEBI" id="CHEBI:57844"/>
        <dbReference type="ChEBI" id="CHEBI:59789"/>
        <dbReference type="ChEBI" id="CHEBI:64428"/>
        <dbReference type="ChEBI" id="CHEBI:149473"/>
        <dbReference type="EC" id="2.8.1.6"/>
    </reaction>
</comment>
<evidence type="ECO:0000256" key="2">
    <source>
        <dbReference type="ARBA" id="ARBA00010765"/>
    </source>
</evidence>
<protein>
    <recommendedName>
        <fullName evidence="15 16">Biotin synthase</fullName>
        <ecNumber evidence="4 16">2.8.1.6</ecNumber>
    </recommendedName>
</protein>
<evidence type="ECO:0000256" key="8">
    <source>
        <dbReference type="ARBA" id="ARBA00022714"/>
    </source>
</evidence>
<evidence type="ECO:0000256" key="13">
    <source>
        <dbReference type="ARBA" id="ARBA00051157"/>
    </source>
</evidence>
<evidence type="ECO:0000256" key="3">
    <source>
        <dbReference type="ARBA" id="ARBA00011738"/>
    </source>
</evidence>
<dbReference type="SFLD" id="SFLDG01060">
    <property type="entry name" value="BATS_domain_containing"/>
    <property type="match status" value="1"/>
</dbReference>
<dbReference type="AlphaFoldDB" id="A0A1Q8R371"/>
<gene>
    <name evidence="16" type="primary">bioB</name>
    <name evidence="19" type="ORF">DSOL_0222</name>
</gene>
<feature type="binding site" evidence="16 17">
    <location>
        <position position="277"/>
    </location>
    <ligand>
        <name>[2Fe-2S] cluster</name>
        <dbReference type="ChEBI" id="CHEBI:190135"/>
    </ligand>
</feature>
<name>A0A1Q8R371_9FIRM</name>
<dbReference type="InterPro" id="IPR010722">
    <property type="entry name" value="BATS_dom"/>
</dbReference>
<keyword evidence="12 16" id="KW-0411">Iron-sulfur</keyword>
<feature type="binding site" evidence="16 17">
    <location>
        <position position="207"/>
    </location>
    <ligand>
        <name>[2Fe-2S] cluster</name>
        <dbReference type="ChEBI" id="CHEBI:190135"/>
    </ligand>
</feature>
<organism evidence="19 20">
    <name type="scientific">Desulfosporosinus metallidurans</name>
    <dbReference type="NCBI Taxonomy" id="1888891"/>
    <lineage>
        <taxon>Bacteria</taxon>
        <taxon>Bacillati</taxon>
        <taxon>Bacillota</taxon>
        <taxon>Clostridia</taxon>
        <taxon>Eubacteriales</taxon>
        <taxon>Desulfitobacteriaceae</taxon>
        <taxon>Desulfosporosinus</taxon>
    </lineage>
</organism>
<keyword evidence="7 16" id="KW-0949">S-adenosyl-L-methionine</keyword>